<dbReference type="GO" id="GO:0009103">
    <property type="term" value="P:lipopolysaccharide biosynthetic process"/>
    <property type="evidence" value="ECO:0007669"/>
    <property type="project" value="TreeGrafter"/>
</dbReference>
<dbReference type="SUPFAM" id="SSF53756">
    <property type="entry name" value="UDP-Glycosyltransferase/glycogen phosphorylase"/>
    <property type="match status" value="1"/>
</dbReference>
<dbReference type="Gene3D" id="3.40.50.2000">
    <property type="entry name" value="Glycogen Phosphorylase B"/>
    <property type="match status" value="2"/>
</dbReference>
<dbReference type="Pfam" id="PF13439">
    <property type="entry name" value="Glyco_transf_4"/>
    <property type="match status" value="1"/>
</dbReference>
<gene>
    <name evidence="4" type="ORF">IAB80_02800</name>
</gene>
<dbReference type="Proteomes" id="UP000823771">
    <property type="component" value="Unassembled WGS sequence"/>
</dbReference>
<sequence>MKNKFFSCRFIEYDDAPRNIFRNNIDIPAEYIETFSSRFLQVKRYFNIKDSGYKTPYIFHSSYYRIDTNKFAKNITTLHDFNYEYFIKGIRKKIHSYQKGFAINNSDAIICISDSTRRDLFHFYPHINKDIVHVIHNGVNPGFHRIGKGNHRLSLPFEEGGFILYVGGHHAPYKNFNLAIEVCQSLRIPFVIAGGEQLLEQEKAVLDSKLGKSNYIHLWNLPTADLNELYNRALVLVYPSLYEGFGIPILEAQRAGCPVIAFAVSSIPEVMGKTDFLLEDKTVDAVVEAIKELVNRPSLKDDEIKRGLSNSDLFSWDRTFEETIEVYKSLL</sequence>
<dbReference type="InterPro" id="IPR028098">
    <property type="entry name" value="Glyco_trans_4-like_N"/>
</dbReference>
<feature type="domain" description="Glycosyl transferase family 1" evidence="2">
    <location>
        <begin position="155"/>
        <end position="304"/>
    </location>
</feature>
<dbReference type="PANTHER" id="PTHR46401">
    <property type="entry name" value="GLYCOSYLTRANSFERASE WBBK-RELATED"/>
    <property type="match status" value="1"/>
</dbReference>
<keyword evidence="1" id="KW-0808">Transferase</keyword>
<reference evidence="4" key="1">
    <citation type="submission" date="2020-10" db="EMBL/GenBank/DDBJ databases">
        <authorList>
            <person name="Gilroy R."/>
        </authorList>
    </citation>
    <scope>NUCLEOTIDE SEQUENCE</scope>
    <source>
        <strain evidence="4">2478</strain>
    </source>
</reference>
<name>A0A9D9NLF2_9BACT</name>
<evidence type="ECO:0000259" key="2">
    <source>
        <dbReference type="Pfam" id="PF00534"/>
    </source>
</evidence>
<comment type="caution">
    <text evidence="4">The sequence shown here is derived from an EMBL/GenBank/DDBJ whole genome shotgun (WGS) entry which is preliminary data.</text>
</comment>
<protein>
    <submittedName>
        <fullName evidence="4">Glycosyltransferase family 4 protein</fullName>
    </submittedName>
</protein>
<evidence type="ECO:0000313" key="4">
    <source>
        <dbReference type="EMBL" id="MBO8477812.1"/>
    </source>
</evidence>
<dbReference type="CDD" id="cd03809">
    <property type="entry name" value="GT4_MtfB-like"/>
    <property type="match status" value="1"/>
</dbReference>
<evidence type="ECO:0000313" key="5">
    <source>
        <dbReference type="Proteomes" id="UP000823771"/>
    </source>
</evidence>
<dbReference type="PANTHER" id="PTHR46401:SF2">
    <property type="entry name" value="GLYCOSYLTRANSFERASE WBBK-RELATED"/>
    <property type="match status" value="1"/>
</dbReference>
<feature type="domain" description="Glycosyltransferase subfamily 4-like N-terminal" evidence="3">
    <location>
        <begin position="73"/>
        <end position="141"/>
    </location>
</feature>
<dbReference type="InterPro" id="IPR001296">
    <property type="entry name" value="Glyco_trans_1"/>
</dbReference>
<evidence type="ECO:0000259" key="3">
    <source>
        <dbReference type="Pfam" id="PF13439"/>
    </source>
</evidence>
<proteinExistence type="predicted"/>
<dbReference type="AlphaFoldDB" id="A0A9D9NLF2"/>
<accession>A0A9D9NLF2</accession>
<dbReference type="Pfam" id="PF00534">
    <property type="entry name" value="Glycos_transf_1"/>
    <property type="match status" value="1"/>
</dbReference>
<dbReference type="EMBL" id="JADILZ010000027">
    <property type="protein sequence ID" value="MBO8477812.1"/>
    <property type="molecule type" value="Genomic_DNA"/>
</dbReference>
<reference evidence="4" key="2">
    <citation type="journal article" date="2021" name="PeerJ">
        <title>Extensive microbial diversity within the chicken gut microbiome revealed by metagenomics and culture.</title>
        <authorList>
            <person name="Gilroy R."/>
            <person name="Ravi A."/>
            <person name="Getino M."/>
            <person name="Pursley I."/>
            <person name="Horton D.L."/>
            <person name="Alikhan N.F."/>
            <person name="Baker D."/>
            <person name="Gharbi K."/>
            <person name="Hall N."/>
            <person name="Watson M."/>
            <person name="Adriaenssens E.M."/>
            <person name="Foster-Nyarko E."/>
            <person name="Jarju S."/>
            <person name="Secka A."/>
            <person name="Antonio M."/>
            <person name="Oren A."/>
            <person name="Chaudhuri R.R."/>
            <person name="La Ragione R."/>
            <person name="Hildebrand F."/>
            <person name="Pallen M.J."/>
        </authorList>
    </citation>
    <scope>NUCLEOTIDE SEQUENCE</scope>
    <source>
        <strain evidence="4">2478</strain>
    </source>
</reference>
<evidence type="ECO:0000256" key="1">
    <source>
        <dbReference type="ARBA" id="ARBA00022679"/>
    </source>
</evidence>
<organism evidence="4 5">
    <name type="scientific">Candidatus Cryptobacteroides excrementipullorum</name>
    <dbReference type="NCBI Taxonomy" id="2840761"/>
    <lineage>
        <taxon>Bacteria</taxon>
        <taxon>Pseudomonadati</taxon>
        <taxon>Bacteroidota</taxon>
        <taxon>Bacteroidia</taxon>
        <taxon>Bacteroidales</taxon>
        <taxon>Candidatus Cryptobacteroides</taxon>
    </lineage>
</organism>
<dbReference type="GO" id="GO:0016757">
    <property type="term" value="F:glycosyltransferase activity"/>
    <property type="evidence" value="ECO:0007669"/>
    <property type="project" value="InterPro"/>
</dbReference>